<evidence type="ECO:0000256" key="7">
    <source>
        <dbReference type="SAM" id="Phobius"/>
    </source>
</evidence>
<dbReference type="GO" id="GO:0005886">
    <property type="term" value="C:plasma membrane"/>
    <property type="evidence" value="ECO:0007669"/>
    <property type="project" value="UniProtKB-SubCell"/>
</dbReference>
<keyword evidence="6 7" id="KW-0472">Membrane</keyword>
<accession>A0A8J6QTS2</accession>
<dbReference type="PIRSF" id="PIRSF006603">
    <property type="entry name" value="DinF"/>
    <property type="match status" value="1"/>
</dbReference>
<dbReference type="Pfam" id="PF01554">
    <property type="entry name" value="MatE"/>
    <property type="match status" value="2"/>
</dbReference>
<dbReference type="NCBIfam" id="TIGR00797">
    <property type="entry name" value="matE"/>
    <property type="match status" value="1"/>
</dbReference>
<dbReference type="GO" id="GO:0042910">
    <property type="term" value="F:xenobiotic transmembrane transporter activity"/>
    <property type="evidence" value="ECO:0007669"/>
    <property type="project" value="InterPro"/>
</dbReference>
<evidence type="ECO:0000256" key="5">
    <source>
        <dbReference type="ARBA" id="ARBA00022989"/>
    </source>
</evidence>
<evidence type="ECO:0000313" key="9">
    <source>
        <dbReference type="Proteomes" id="UP000638014"/>
    </source>
</evidence>
<evidence type="ECO:0000256" key="1">
    <source>
        <dbReference type="ARBA" id="ARBA00004429"/>
    </source>
</evidence>
<sequence length="451" mass="49168">MMQLPNALKTSFALAWPISIQQVLMTVLGMVDVMMVGHLGNAAVAAVGLGNRIQFVIIVIFAGLGTALSILVAQYWGAKNIRGIRNSVLLASICGSALLVPVVIWLWLQAETVVAWGSPDQQVIALGANYLRLTLVALVCSLFLIILEAAMRSVGEVKTPLAISTAAIAINIVLNAVFIFGWGPIPAMGVAGAAIATSVARALHVVMLLGFMLWQRHVTLPRLDNLAVISSLSAWRRYLLLSLPMMVNFGIWSSGTFVYVMLYGRVSTEALAIASMLTPIEGALLSLFFGMSSASAILVGQKLGARDHQQAWTLARGFALYNPAVAMLVGIVLALNYQYVLAPYAALGEETLRLASQILLMMALLSWLKVTNMTLSMGILRTGGQNKYCLLSDTFGMWCVGIPMTWLAVEMQWPFIWVYFMVYCEEIVKAALFFRKLFSRTWMQTIAAPEH</sequence>
<dbReference type="Proteomes" id="UP000638014">
    <property type="component" value="Unassembled WGS sequence"/>
</dbReference>
<feature type="transmembrane region" description="Helical" evidence="7">
    <location>
        <begin position="188"/>
        <end position="214"/>
    </location>
</feature>
<feature type="transmembrane region" description="Helical" evidence="7">
    <location>
        <begin position="88"/>
        <end position="110"/>
    </location>
</feature>
<keyword evidence="5 7" id="KW-1133">Transmembrane helix</keyword>
<evidence type="ECO:0000313" key="8">
    <source>
        <dbReference type="EMBL" id="MBD1389092.1"/>
    </source>
</evidence>
<dbReference type="PANTHER" id="PTHR42925">
    <property type="entry name" value="MULTIDRUG AND TOXIN EFFLUX PROTEIN MATE FAMILY"/>
    <property type="match status" value="1"/>
</dbReference>
<feature type="transmembrane region" description="Helical" evidence="7">
    <location>
        <begin position="238"/>
        <end position="262"/>
    </location>
</feature>
<feature type="transmembrane region" description="Helical" evidence="7">
    <location>
        <begin position="12"/>
        <end position="35"/>
    </location>
</feature>
<dbReference type="RefSeq" id="WP_191144199.1">
    <property type="nucleotide sequence ID" value="NZ_JACXAF010000007.1"/>
</dbReference>
<organism evidence="8 9">
    <name type="scientific">Neiella litorisoli</name>
    <dbReference type="NCBI Taxonomy" id="2771431"/>
    <lineage>
        <taxon>Bacteria</taxon>
        <taxon>Pseudomonadati</taxon>
        <taxon>Pseudomonadota</taxon>
        <taxon>Gammaproteobacteria</taxon>
        <taxon>Alteromonadales</taxon>
        <taxon>Echinimonadaceae</taxon>
        <taxon>Neiella</taxon>
    </lineage>
</organism>
<dbReference type="InterPro" id="IPR002528">
    <property type="entry name" value="MATE_fam"/>
</dbReference>
<evidence type="ECO:0000256" key="3">
    <source>
        <dbReference type="ARBA" id="ARBA00022475"/>
    </source>
</evidence>
<keyword evidence="2" id="KW-0813">Transport</keyword>
<gene>
    <name evidence="8" type="ORF">IC617_06590</name>
</gene>
<feature type="transmembrane region" description="Helical" evidence="7">
    <location>
        <begin position="415"/>
        <end position="434"/>
    </location>
</feature>
<name>A0A8J6QTS2_9GAMM</name>
<feature type="transmembrane region" description="Helical" evidence="7">
    <location>
        <begin position="282"/>
        <end position="299"/>
    </location>
</feature>
<dbReference type="AlphaFoldDB" id="A0A8J6QTS2"/>
<feature type="transmembrane region" description="Helical" evidence="7">
    <location>
        <begin position="320"/>
        <end position="339"/>
    </location>
</feature>
<dbReference type="InterPro" id="IPR047135">
    <property type="entry name" value="YsiQ"/>
</dbReference>
<feature type="transmembrane region" description="Helical" evidence="7">
    <location>
        <begin position="351"/>
        <end position="368"/>
    </location>
</feature>
<keyword evidence="4 7" id="KW-0812">Transmembrane</keyword>
<comment type="subcellular location">
    <subcellularLocation>
        <location evidence="1">Cell inner membrane</location>
        <topology evidence="1">Multi-pass membrane protein</topology>
    </subcellularLocation>
</comment>
<reference evidence="8" key="1">
    <citation type="submission" date="2020-09" db="EMBL/GenBank/DDBJ databases">
        <title>A novel bacterium of genus Neiella, isolated from South China Sea.</title>
        <authorList>
            <person name="Huang H."/>
            <person name="Mo K."/>
            <person name="Hu Y."/>
        </authorList>
    </citation>
    <scope>NUCLEOTIDE SEQUENCE</scope>
    <source>
        <strain evidence="8">HB171785</strain>
    </source>
</reference>
<dbReference type="EMBL" id="JACXAF010000007">
    <property type="protein sequence ID" value="MBD1389092.1"/>
    <property type="molecule type" value="Genomic_DNA"/>
</dbReference>
<dbReference type="InterPro" id="IPR048279">
    <property type="entry name" value="MdtK-like"/>
</dbReference>
<dbReference type="GO" id="GO:0015297">
    <property type="term" value="F:antiporter activity"/>
    <property type="evidence" value="ECO:0007669"/>
    <property type="project" value="InterPro"/>
</dbReference>
<evidence type="ECO:0000256" key="6">
    <source>
        <dbReference type="ARBA" id="ARBA00023136"/>
    </source>
</evidence>
<evidence type="ECO:0000256" key="2">
    <source>
        <dbReference type="ARBA" id="ARBA00022448"/>
    </source>
</evidence>
<keyword evidence="9" id="KW-1185">Reference proteome</keyword>
<feature type="transmembrane region" description="Helical" evidence="7">
    <location>
        <begin position="130"/>
        <end position="149"/>
    </location>
</feature>
<protein>
    <submittedName>
        <fullName evidence="8">MATE family efflux transporter</fullName>
    </submittedName>
</protein>
<feature type="transmembrane region" description="Helical" evidence="7">
    <location>
        <begin position="55"/>
        <end position="76"/>
    </location>
</feature>
<dbReference type="PANTHER" id="PTHR42925:SF2">
    <property type="entry name" value="NA+ DRIVEN MULTIDRUG EFFLUX PUMP"/>
    <property type="match status" value="1"/>
</dbReference>
<comment type="caution">
    <text evidence="8">The sequence shown here is derived from an EMBL/GenBank/DDBJ whole genome shotgun (WGS) entry which is preliminary data.</text>
</comment>
<keyword evidence="3" id="KW-1003">Cell membrane</keyword>
<proteinExistence type="predicted"/>
<evidence type="ECO:0000256" key="4">
    <source>
        <dbReference type="ARBA" id="ARBA00022692"/>
    </source>
</evidence>
<feature type="transmembrane region" description="Helical" evidence="7">
    <location>
        <begin position="388"/>
        <end position="409"/>
    </location>
</feature>
<feature type="transmembrane region" description="Helical" evidence="7">
    <location>
        <begin position="161"/>
        <end position="182"/>
    </location>
</feature>